<dbReference type="Proteomes" id="UP000759131">
    <property type="component" value="Unassembled WGS sequence"/>
</dbReference>
<evidence type="ECO:0000256" key="7">
    <source>
        <dbReference type="ARBA" id="ARBA00022806"/>
    </source>
</evidence>
<gene>
    <name evidence="14" type="ORF">OSB1V03_LOCUS7687</name>
</gene>
<keyword evidence="8" id="KW-0067">ATP-binding</keyword>
<dbReference type="SUPFAM" id="SSF52540">
    <property type="entry name" value="P-loop containing nucleoside triphosphate hydrolases"/>
    <property type="match status" value="1"/>
</dbReference>
<evidence type="ECO:0000313" key="14">
    <source>
        <dbReference type="EMBL" id="CAD7627257.1"/>
    </source>
</evidence>
<comment type="catalytic activity">
    <reaction evidence="9">
        <text>ATP + H2O = ADP + phosphate + H(+)</text>
        <dbReference type="Rhea" id="RHEA:13065"/>
        <dbReference type="ChEBI" id="CHEBI:15377"/>
        <dbReference type="ChEBI" id="CHEBI:15378"/>
        <dbReference type="ChEBI" id="CHEBI:30616"/>
        <dbReference type="ChEBI" id="CHEBI:43474"/>
        <dbReference type="ChEBI" id="CHEBI:456216"/>
        <dbReference type="EC" id="3.6.4.13"/>
    </reaction>
</comment>
<dbReference type="OrthoDB" id="6509655at2759"/>
<dbReference type="AlphaFoldDB" id="A0A7R9KQI7"/>
<dbReference type="InterPro" id="IPR041677">
    <property type="entry name" value="DNA2/NAM7_AAA_11"/>
</dbReference>
<evidence type="ECO:0000256" key="6">
    <source>
        <dbReference type="ARBA" id="ARBA00022801"/>
    </source>
</evidence>
<dbReference type="InterPro" id="IPR041679">
    <property type="entry name" value="DNA2/NAM7-like_C"/>
</dbReference>
<feature type="compositionally biased region" description="Acidic residues" evidence="10">
    <location>
        <begin position="29"/>
        <end position="42"/>
    </location>
</feature>
<evidence type="ECO:0000256" key="4">
    <source>
        <dbReference type="ARBA" id="ARBA00022490"/>
    </source>
</evidence>
<dbReference type="GO" id="GO:0016787">
    <property type="term" value="F:hydrolase activity"/>
    <property type="evidence" value="ECO:0007669"/>
    <property type="project" value="UniProtKB-KW"/>
</dbReference>
<dbReference type="InterPro" id="IPR047187">
    <property type="entry name" value="SF1_C_Upf1"/>
</dbReference>
<dbReference type="CDD" id="cd18808">
    <property type="entry name" value="SF1_C_Upf1"/>
    <property type="match status" value="1"/>
</dbReference>
<evidence type="ECO:0000259" key="12">
    <source>
        <dbReference type="Pfam" id="PF13087"/>
    </source>
</evidence>
<dbReference type="Gene3D" id="3.40.50.300">
    <property type="entry name" value="P-loop containing nucleotide triphosphate hydrolases"/>
    <property type="match status" value="2"/>
</dbReference>
<keyword evidence="4" id="KW-0963">Cytoplasm</keyword>
<dbReference type="EMBL" id="CAJPIZ010004571">
    <property type="protein sequence ID" value="CAG2107687.1"/>
    <property type="molecule type" value="Genomic_DNA"/>
</dbReference>
<dbReference type="InterPro" id="IPR027417">
    <property type="entry name" value="P-loop_NTPase"/>
</dbReference>
<evidence type="ECO:0000259" key="11">
    <source>
        <dbReference type="Pfam" id="PF13086"/>
    </source>
</evidence>
<evidence type="ECO:0000256" key="2">
    <source>
        <dbReference type="ARBA" id="ARBA00005601"/>
    </source>
</evidence>
<evidence type="ECO:0000313" key="15">
    <source>
        <dbReference type="Proteomes" id="UP000759131"/>
    </source>
</evidence>
<feature type="domain" description="Helicase MOV-10-like beta-barrel" evidence="13">
    <location>
        <begin position="464"/>
        <end position="548"/>
    </location>
</feature>
<evidence type="ECO:0000256" key="8">
    <source>
        <dbReference type="ARBA" id="ARBA00022840"/>
    </source>
</evidence>
<name>A0A7R9KQI7_9ACAR</name>
<proteinExistence type="inferred from homology"/>
<comment type="similarity">
    <text evidence="2">Belongs to the DNA2/NAM7 helicase family. SDE3 subfamily.</text>
</comment>
<protein>
    <recommendedName>
        <fullName evidence="3">RNA helicase</fullName>
        <ecNumber evidence="3">3.6.4.13</ecNumber>
    </recommendedName>
</protein>
<evidence type="ECO:0000256" key="10">
    <source>
        <dbReference type="SAM" id="MobiDB-lite"/>
    </source>
</evidence>
<dbReference type="Pfam" id="PF21634">
    <property type="entry name" value="MOV-10_beta-barrel"/>
    <property type="match status" value="1"/>
</dbReference>
<comment type="subcellular location">
    <subcellularLocation>
        <location evidence="1">Cytoplasm</location>
    </subcellularLocation>
</comment>
<evidence type="ECO:0000256" key="3">
    <source>
        <dbReference type="ARBA" id="ARBA00012552"/>
    </source>
</evidence>
<organism evidence="14">
    <name type="scientific">Medioppia subpectinata</name>
    <dbReference type="NCBI Taxonomy" id="1979941"/>
    <lineage>
        <taxon>Eukaryota</taxon>
        <taxon>Metazoa</taxon>
        <taxon>Ecdysozoa</taxon>
        <taxon>Arthropoda</taxon>
        <taxon>Chelicerata</taxon>
        <taxon>Arachnida</taxon>
        <taxon>Acari</taxon>
        <taxon>Acariformes</taxon>
        <taxon>Sarcoptiformes</taxon>
        <taxon>Oribatida</taxon>
        <taxon>Brachypylina</taxon>
        <taxon>Oppioidea</taxon>
        <taxon>Oppiidae</taxon>
        <taxon>Medioppia</taxon>
    </lineage>
</organism>
<keyword evidence="7" id="KW-0347">Helicase</keyword>
<reference evidence="14" key="1">
    <citation type="submission" date="2020-11" db="EMBL/GenBank/DDBJ databases">
        <authorList>
            <person name="Tran Van P."/>
        </authorList>
    </citation>
    <scope>NUCLEOTIDE SEQUENCE</scope>
</reference>
<dbReference type="EMBL" id="OC859146">
    <property type="protein sequence ID" value="CAD7627257.1"/>
    <property type="molecule type" value="Genomic_DNA"/>
</dbReference>
<feature type="domain" description="DNA2/NAM7 helicase helicase" evidence="11">
    <location>
        <begin position="666"/>
        <end position="713"/>
    </location>
</feature>
<sequence length="971" mass="110817">MFSFLKSIAGFGSQSTATADDDLIREQLNDDLEDHYEEDMDKDADKDGDQLSDTSFTDSSDDDMPLTNGGRRPVVVDRVNGRKDLKTTDEEEEEGVWNEEWNALEELASDDRLKLVDTDGKGVSVKGMITECGDNEIVVDEKHRIKYSRSTFGQLFTGDLVNVETIGAEVLVKPLRFKILTGKVSEYQRNYNRYIFSGHAVIRKTDETQHLRVGDIEKMIVIETRNDVFNWRAIIYSKFYDVEDGKRDQIDVYTDDLMANKNSIEITDGINFKEMRVGTEKKIFVYIKNRGKRAQTLLSCEAEEGENQIRFNAFFSTYSKPSEEPYVIAAESESFVELLCDAKYCGDYSELLVFAFEGFKIGRFVTVTVLDGARYGNERRRLYGTSTWIVPGERVWNSNKHIFDKLSAYKVPEQLWRVIENNWSIDTVFPELKQSLNKDNYRLKFHALVYLEECENQLNLQTYDITEAQFRRCGRFLGLTVPGLADGRPSLIISDRVIAFDDQNQTTKEDKIMGYEGFIHDIKRDEILLRFNDDFHRDFNGGVFKVMFQLSRIQWFNKSLNLQQKLAVVASLKGHSRPTPYIIFGPPGTGKTVTIVESILQVFDKLGDSRIIACTAANSSADLIAQKLLESGRVSETDLIRVSALHRSSPILLAGVVFRYKISPSHFTHVFIDEAAQVTEPESLIPITMSAIGHGVVVLAGDHKQLGPVVMSKRAKDNKLCTSLMERLMTTCEPYARSEAYAKYGKYNPRFTTKLVQNYRSDGLIMSIPSQLFYDNELVFNCETDANLLDALGFKSPLCFIGVRGDDRQEADCPSWFNPQEIIQVCTYLEKLYKAGVKPEEIGIITPYRKQVTKLRTHMRDCGLEDCRVATIEEFQGLEKRVIIVSMVRSNYDNLSHDMKYNLGFVHNAKRFNVAISRAMSLLICVGDPYLLKRDKCWAKLLEYCLENNYYKGCAFGDYNPFIAKRSPLMG</sequence>
<dbReference type="PANTHER" id="PTHR45418">
    <property type="entry name" value="CANCER/TESTIS ANTIGEN 55"/>
    <property type="match status" value="1"/>
</dbReference>
<feature type="domain" description="DNA2/NAM7 helicase helicase" evidence="11">
    <location>
        <begin position="560"/>
        <end position="646"/>
    </location>
</feature>
<dbReference type="GO" id="GO:0005737">
    <property type="term" value="C:cytoplasm"/>
    <property type="evidence" value="ECO:0007669"/>
    <property type="project" value="UniProtKB-SubCell"/>
</dbReference>
<accession>A0A7R9KQI7</accession>
<feature type="region of interest" description="Disordered" evidence="10">
    <location>
        <begin position="14"/>
        <end position="74"/>
    </location>
</feature>
<dbReference type="Pfam" id="PF13086">
    <property type="entry name" value="AAA_11"/>
    <property type="match status" value="2"/>
</dbReference>
<evidence type="ECO:0000259" key="13">
    <source>
        <dbReference type="Pfam" id="PF21634"/>
    </source>
</evidence>
<keyword evidence="5" id="KW-0547">Nucleotide-binding</keyword>
<keyword evidence="6" id="KW-0378">Hydrolase</keyword>
<dbReference type="EC" id="3.6.4.13" evidence="3"/>
<feature type="domain" description="DNA2/NAM7 helicase-like C-terminal" evidence="12">
    <location>
        <begin position="723"/>
        <end position="928"/>
    </location>
</feature>
<dbReference type="InterPro" id="IPR049080">
    <property type="entry name" value="MOV-10-like_beta-barrel"/>
</dbReference>
<dbReference type="PANTHER" id="PTHR45418:SF1">
    <property type="entry name" value="CANCER_TESTIS ANTIGEN 55"/>
    <property type="match status" value="1"/>
</dbReference>
<evidence type="ECO:0000256" key="5">
    <source>
        <dbReference type="ARBA" id="ARBA00022741"/>
    </source>
</evidence>
<dbReference type="Pfam" id="PF13087">
    <property type="entry name" value="AAA_12"/>
    <property type="match status" value="1"/>
</dbReference>
<keyword evidence="15" id="KW-1185">Reference proteome</keyword>
<evidence type="ECO:0000256" key="1">
    <source>
        <dbReference type="ARBA" id="ARBA00004496"/>
    </source>
</evidence>
<evidence type="ECO:0000256" key="9">
    <source>
        <dbReference type="ARBA" id="ARBA00047984"/>
    </source>
</evidence>
<dbReference type="GO" id="GO:0003724">
    <property type="term" value="F:RNA helicase activity"/>
    <property type="evidence" value="ECO:0007669"/>
    <property type="project" value="UniProtKB-EC"/>
</dbReference>
<dbReference type="GO" id="GO:0005524">
    <property type="term" value="F:ATP binding"/>
    <property type="evidence" value="ECO:0007669"/>
    <property type="project" value="UniProtKB-KW"/>
</dbReference>